<evidence type="ECO:0000256" key="3">
    <source>
        <dbReference type="SAM" id="SignalP"/>
    </source>
</evidence>
<keyword evidence="1" id="KW-0175">Coiled coil</keyword>
<name>A0ABP1R196_9HEXA</name>
<feature type="transmembrane region" description="Helical" evidence="2">
    <location>
        <begin position="1503"/>
        <end position="1525"/>
    </location>
</feature>
<evidence type="ECO:0000256" key="1">
    <source>
        <dbReference type="SAM" id="Coils"/>
    </source>
</evidence>
<keyword evidence="6" id="KW-1185">Reference proteome</keyword>
<evidence type="ECO:0000256" key="2">
    <source>
        <dbReference type="SAM" id="Phobius"/>
    </source>
</evidence>
<evidence type="ECO:0000313" key="5">
    <source>
        <dbReference type="EMBL" id="CAL8116875.1"/>
    </source>
</evidence>
<gene>
    <name evidence="5" type="ORF">ODALV1_LOCUS17432</name>
</gene>
<dbReference type="Pfam" id="PF15149">
    <property type="entry name" value="CATSPERB_C"/>
    <property type="match status" value="1"/>
</dbReference>
<organism evidence="5 6">
    <name type="scientific">Orchesella dallaii</name>
    <dbReference type="NCBI Taxonomy" id="48710"/>
    <lineage>
        <taxon>Eukaryota</taxon>
        <taxon>Metazoa</taxon>
        <taxon>Ecdysozoa</taxon>
        <taxon>Arthropoda</taxon>
        <taxon>Hexapoda</taxon>
        <taxon>Collembola</taxon>
        <taxon>Entomobryomorpha</taxon>
        <taxon>Entomobryoidea</taxon>
        <taxon>Orchesellidae</taxon>
        <taxon>Orchesellinae</taxon>
        <taxon>Orchesella</taxon>
    </lineage>
</organism>
<accession>A0ABP1R196</accession>
<feature type="domain" description="Cation channel sperm-associated protein subunit beta C-terminal" evidence="4">
    <location>
        <begin position="1301"/>
        <end position="1525"/>
    </location>
</feature>
<dbReference type="PANTHER" id="PTHR14705:SF0">
    <property type="entry name" value="CATION CHANNEL SPERM-ASSOCIATED AUXILIARY SUBUNIT BETA"/>
    <property type="match status" value="1"/>
</dbReference>
<evidence type="ECO:0000313" key="6">
    <source>
        <dbReference type="Proteomes" id="UP001642540"/>
    </source>
</evidence>
<dbReference type="InterPro" id="IPR028748">
    <property type="entry name" value="CATSPERB"/>
</dbReference>
<feature type="signal peptide" evidence="3">
    <location>
        <begin position="1"/>
        <end position="31"/>
    </location>
</feature>
<keyword evidence="3" id="KW-0732">Signal</keyword>
<comment type="caution">
    <text evidence="5">The sequence shown here is derived from an EMBL/GenBank/DDBJ whole genome shotgun (WGS) entry which is preliminary data.</text>
</comment>
<feature type="chain" id="PRO_5045745455" description="Cation channel sperm-associated protein subunit beta C-terminal domain-containing protein" evidence="3">
    <location>
        <begin position="32"/>
        <end position="1546"/>
    </location>
</feature>
<dbReference type="InterPro" id="IPR048789">
    <property type="entry name" value="CATSPERB_C"/>
</dbReference>
<dbReference type="PANTHER" id="PTHR14705">
    <property type="entry name" value="CATION CHANNEL SPERM-ASSOCIATED PROTEIN SUBUNIT BETA"/>
    <property type="match status" value="1"/>
</dbReference>
<keyword evidence="2" id="KW-1133">Transmembrane helix</keyword>
<protein>
    <recommendedName>
        <fullName evidence="4">Cation channel sperm-associated protein subunit beta C-terminal domain-containing protein</fullName>
    </recommendedName>
</protein>
<reference evidence="5 6" key="1">
    <citation type="submission" date="2024-08" db="EMBL/GenBank/DDBJ databases">
        <authorList>
            <person name="Cucini C."/>
            <person name="Frati F."/>
        </authorList>
    </citation>
    <scope>NUCLEOTIDE SEQUENCE [LARGE SCALE GENOMIC DNA]</scope>
</reference>
<keyword evidence="2" id="KW-0812">Transmembrane</keyword>
<sequence>MGRPIVSGRLLHIILWTSIVGFLSMARLSEGVWSGCRPQPTVPSLPNDTESYQILSVRKPTTFVTTFSVSTSPYLLVDEIRQSGLYHEYLLIGPGYRKLKSKLVFDKSLLSMAEEEIILLLYEGDDIVSWKFEPDLVQQNLGKELLWAMMNSTGMLPALTIVNTTYQEVFHFHVDKGTAVSYNLPYPLPRSRVMIPPYDVVIEFPGNSRQFRTLKTMIDYFSFGLLRWRYSTLEPIPMRSLFPDLGSSGMAWPLEFSNPLNFSEDCIDTTKTTYGNELLCAYQKRIQRLENPCIKDMFIFYLIRGVRGTVAEPEKYRAVNRLYIIVPMVFNLLHHKGWYDLTPTYCAFPENYEECGDPKDVVLTNDHLLILTDKGLWVSASLNSSKENVSLPYRLKPLLKFTPIDACAKFSNFNCSEVGSSILSRQMIKRQRLFYTPVCHLFQYPYYDDVVMLVLEHLSQAPDLSEERDVFSVLYSAKPYNDWKILFHARHEFETRDGKMPIKEVIGVFFNHHRRHFDISLLLNDENGAERTLRFILPEPTEDGFLGYPELNGLLGNGHLEYEFPPTFHMTKVVVNPEPLDLFFLGNQVWVSEAGNPFAYLNVPYVLNYYGEPGLIDSCSFNHPDRTYVCVEKSNQDVLVGRVGLSYSPIAVDYTTIPEFDQIMVINVWPVSYRKHIVWSGHFIAGYSGKIMLWYLYNEINLVPLQQEAIGKYSSISDCLLLPTPIECQICNRLLEYKERFCRPVIETADPQFRMLALDSANLKPRVTAQHGPLVPFMIDGDKGLLFEADVPSTIPGYFPDRNYMHPINTGNKIFCKSLHLLPPGTPPGPSPPTLDDTCPPLEVDADDRPDDCELYIRHIKKLSRKGVDVFLNGFRAVLYVHIVKVFPMYPIPTDIMVLILKGTNRAVIQLDSSMFENRQNFFFRYGHIGQTLYIPEQFSILLEGFPKYNDIDPTKLDFTRMVGIATRFYRNGARVQVPPFKGFLINLRTDHYCDFQYKGYKLNTNGTKELELQIQAYNKRRKEMDTQRKKEREEHWNIMNKIIEKWPSYGAMFKPQNIIKEFPMEVNTYEKLEDKLLLTDIPTVAATKVRKLTVDPSIFVPPVRDTFDCKDDPEIWSITDGGCHLRLFLVKNPVIKQGGGRISLDKHDSLSFSVKLRALTPLGKSLTHRPLIGITNTNPKVLVVEKKEQFGGDPQTMEITLTPTGFQKGVATVSVRPYIVSTKCPFADGGFTIIVQVHRAEGRRLFVNYPIPQCKPKPGQGVQRPWKLDLPTCITRNELLEDKDPEGIIRRPDTPVGQIFFKNLPPNYRPPSLRGAEIPLSRNVYNVHPELPKYKNTYRISKETSVITQCFGKKKRADCDCSPDDELSDDALFTDCKRKAYRVKRGHKIEISAEYDRVMRDEDQFAEFFSPKRNWSMYVEEVNDRVEFALSSRPSLYLNTVNNDTQLHEGRKYFDMKDLRVTLHGTGLFHFRVGLADFESFDDVTGYFMLFCDDSELNHVQLVVIMLLTITICMVFVFLGFLIVRNRLSSQLPFQTSVKTKVKLE</sequence>
<evidence type="ECO:0000259" key="4">
    <source>
        <dbReference type="Pfam" id="PF15149"/>
    </source>
</evidence>
<dbReference type="Proteomes" id="UP001642540">
    <property type="component" value="Unassembled WGS sequence"/>
</dbReference>
<feature type="coiled-coil region" evidence="1">
    <location>
        <begin position="1008"/>
        <end position="1035"/>
    </location>
</feature>
<proteinExistence type="predicted"/>
<keyword evidence="2" id="KW-0472">Membrane</keyword>
<dbReference type="EMBL" id="CAXLJM020000053">
    <property type="protein sequence ID" value="CAL8116875.1"/>
    <property type="molecule type" value="Genomic_DNA"/>
</dbReference>